<reference evidence="1 2" key="1">
    <citation type="submission" date="2018-06" db="EMBL/GenBank/DDBJ databases">
        <authorList>
            <consortium name="Pathogen Informatics"/>
            <person name="Doyle S."/>
        </authorList>
    </citation>
    <scope>NUCLEOTIDE SEQUENCE [LARGE SCALE GENOMIC DNA]</scope>
    <source>
        <strain evidence="1 2">NCTC13316</strain>
    </source>
</reference>
<dbReference type="AlphaFoldDB" id="A0A378JNU1"/>
<dbReference type="EMBL" id="UGOD01000001">
    <property type="protein sequence ID" value="STX52348.1"/>
    <property type="molecule type" value="Genomic_DNA"/>
</dbReference>
<dbReference type="Proteomes" id="UP000254794">
    <property type="component" value="Unassembled WGS sequence"/>
</dbReference>
<keyword evidence="2" id="KW-1185">Reference proteome</keyword>
<evidence type="ECO:0008006" key="3">
    <source>
        <dbReference type="Google" id="ProtNLM"/>
    </source>
</evidence>
<evidence type="ECO:0000313" key="1">
    <source>
        <dbReference type="EMBL" id="STX52348.1"/>
    </source>
</evidence>
<sequence length="132" mass="15330">MTNFYSEIKELLNQQVNLLKKEDLIKEVAQIEEAQGKDTLTIGKLQSFILKLYEIAEQQDYLNRKNAITPIQRINEIPQIYQAIKLLIDTAVDLKISELENITNQEELSKWMAFLPKSSYANITSLDELKKQ</sequence>
<accession>A0A378JNU1</accession>
<protein>
    <recommendedName>
        <fullName evidence="3">Coiled-coil protein</fullName>
    </recommendedName>
</protein>
<proteinExistence type="predicted"/>
<gene>
    <name evidence="1" type="ORF">NCTC13316_02461</name>
</gene>
<name>A0A378JNU1_9GAMM</name>
<dbReference type="RefSeq" id="WP_115331911.1">
    <property type="nucleotide sequence ID" value="NZ_CAAAHP010000006.1"/>
</dbReference>
<organism evidence="1 2">
    <name type="scientific">Legionella busanensis</name>
    <dbReference type="NCBI Taxonomy" id="190655"/>
    <lineage>
        <taxon>Bacteria</taxon>
        <taxon>Pseudomonadati</taxon>
        <taxon>Pseudomonadota</taxon>
        <taxon>Gammaproteobacteria</taxon>
        <taxon>Legionellales</taxon>
        <taxon>Legionellaceae</taxon>
        <taxon>Legionella</taxon>
    </lineage>
</organism>
<evidence type="ECO:0000313" key="2">
    <source>
        <dbReference type="Proteomes" id="UP000254794"/>
    </source>
</evidence>